<dbReference type="GO" id="GO:0016491">
    <property type="term" value="F:oxidoreductase activity"/>
    <property type="evidence" value="ECO:0007669"/>
    <property type="project" value="InterPro"/>
</dbReference>
<accession>A0A2G3PJE9</accession>
<dbReference type="GO" id="GO:0005886">
    <property type="term" value="C:plasma membrane"/>
    <property type="evidence" value="ECO:0007669"/>
    <property type="project" value="TreeGrafter"/>
</dbReference>
<sequence length="159" mass="17586">MPQQEAPKALNSKAVSTIVKLGSRANTKIYKLTGGRIGSKWRVGAGFKEPAPVILLTAMGRKSGKPRTVPLLYLRDGANVVVVASQGGMASNPAWYYNVKANPDVSIQEGRKTVAMRAREADDQERARLWPKLVEVYADFDNYAAWTERKIPVIICERK</sequence>
<comment type="catalytic activity">
    <reaction evidence="2">
        <text>oxidized coenzyme F420-(gamma-L-Glu)(n) + a quinol + H(+) = reduced coenzyme F420-(gamma-L-Glu)(n) + a quinone</text>
        <dbReference type="Rhea" id="RHEA:39663"/>
        <dbReference type="Rhea" id="RHEA-COMP:12939"/>
        <dbReference type="Rhea" id="RHEA-COMP:14378"/>
        <dbReference type="ChEBI" id="CHEBI:15378"/>
        <dbReference type="ChEBI" id="CHEBI:24646"/>
        <dbReference type="ChEBI" id="CHEBI:132124"/>
        <dbReference type="ChEBI" id="CHEBI:133980"/>
        <dbReference type="ChEBI" id="CHEBI:139511"/>
    </reaction>
</comment>
<dbReference type="Pfam" id="PF04075">
    <property type="entry name" value="F420H2_quin_red"/>
    <property type="match status" value="1"/>
</dbReference>
<dbReference type="PANTHER" id="PTHR39428:SF3">
    <property type="entry name" value="DEAZAFLAVIN-DEPENDENT NITROREDUCTASE"/>
    <property type="match status" value="1"/>
</dbReference>
<dbReference type="NCBIfam" id="TIGR00026">
    <property type="entry name" value="hi_GC_TIGR00026"/>
    <property type="match status" value="1"/>
</dbReference>
<dbReference type="RefSeq" id="WP_099383649.1">
    <property type="nucleotide sequence ID" value="NZ_PEBD01000010.1"/>
</dbReference>
<comment type="caution">
    <text evidence="3">The sequence shown here is derived from an EMBL/GenBank/DDBJ whole genome shotgun (WGS) entry which is preliminary data.</text>
</comment>
<dbReference type="PANTHER" id="PTHR39428">
    <property type="entry name" value="F420H(2)-DEPENDENT QUINONE REDUCTASE RV1261C"/>
    <property type="match status" value="1"/>
</dbReference>
<comment type="similarity">
    <text evidence="1">Belongs to the F420H(2)-dependent quinone reductase family.</text>
</comment>
<gene>
    <name evidence="3" type="ORF">CSW57_15590</name>
</gene>
<evidence type="ECO:0000313" key="3">
    <source>
        <dbReference type="EMBL" id="PHV65232.1"/>
    </source>
</evidence>
<reference evidence="3 4" key="1">
    <citation type="submission" date="2017-10" db="EMBL/GenBank/DDBJ databases">
        <title>The draft genome sequence of Williamsia sp. BULT 1.1 isolated from the semi-arid grassland soils from South Africa.</title>
        <authorList>
            <person name="Kabwe M.H."/>
            <person name="Govender N."/>
            <person name="Mutseka Lunga P."/>
            <person name="Vikram S."/>
            <person name="Makhalanyane T.P."/>
        </authorList>
    </citation>
    <scope>NUCLEOTIDE SEQUENCE [LARGE SCALE GENOMIC DNA]</scope>
    <source>
        <strain evidence="3 4">BULT 1.1</strain>
    </source>
</reference>
<proteinExistence type="inferred from homology"/>
<dbReference type="InterPro" id="IPR004378">
    <property type="entry name" value="F420H2_quin_Rdtase"/>
</dbReference>
<dbReference type="EMBL" id="PEBD01000010">
    <property type="protein sequence ID" value="PHV65232.1"/>
    <property type="molecule type" value="Genomic_DNA"/>
</dbReference>
<organism evidence="3 4">
    <name type="scientific">Williamsia marianensis</name>
    <dbReference type="NCBI Taxonomy" id="85044"/>
    <lineage>
        <taxon>Bacteria</taxon>
        <taxon>Bacillati</taxon>
        <taxon>Actinomycetota</taxon>
        <taxon>Actinomycetes</taxon>
        <taxon>Mycobacteriales</taxon>
        <taxon>Nocardiaceae</taxon>
        <taxon>Williamsia</taxon>
    </lineage>
</organism>
<evidence type="ECO:0000313" key="4">
    <source>
        <dbReference type="Proteomes" id="UP000225108"/>
    </source>
</evidence>
<dbReference type="AlphaFoldDB" id="A0A2G3PJE9"/>
<evidence type="ECO:0000256" key="2">
    <source>
        <dbReference type="ARBA" id="ARBA00049106"/>
    </source>
</evidence>
<dbReference type="Gene3D" id="2.30.110.10">
    <property type="entry name" value="Electron Transport, Fmn-binding Protein, Chain A"/>
    <property type="match status" value="1"/>
</dbReference>
<dbReference type="GO" id="GO:0070967">
    <property type="term" value="F:coenzyme F420 binding"/>
    <property type="evidence" value="ECO:0007669"/>
    <property type="project" value="TreeGrafter"/>
</dbReference>
<dbReference type="Proteomes" id="UP000225108">
    <property type="component" value="Unassembled WGS sequence"/>
</dbReference>
<protein>
    <submittedName>
        <fullName evidence="3">Nitroreductase</fullName>
    </submittedName>
</protein>
<name>A0A2G3PJE9_WILMA</name>
<evidence type="ECO:0000256" key="1">
    <source>
        <dbReference type="ARBA" id="ARBA00008710"/>
    </source>
</evidence>
<dbReference type="SUPFAM" id="SSF50475">
    <property type="entry name" value="FMN-binding split barrel"/>
    <property type="match status" value="1"/>
</dbReference>
<dbReference type="InterPro" id="IPR012349">
    <property type="entry name" value="Split_barrel_FMN-bd"/>
</dbReference>